<keyword evidence="7" id="KW-0482">Metalloprotease</keyword>
<dbReference type="GO" id="GO:0046872">
    <property type="term" value="F:metal ion binding"/>
    <property type="evidence" value="ECO:0007669"/>
    <property type="project" value="UniProtKB-KW"/>
</dbReference>
<dbReference type="InterPro" id="IPR024079">
    <property type="entry name" value="MetalloPept_cat_dom_sf"/>
</dbReference>
<reference evidence="10" key="2">
    <citation type="submission" date="2022-06" db="UniProtKB">
        <authorList>
            <consortium name="EnsemblMetazoa"/>
        </authorList>
    </citation>
    <scope>IDENTIFICATION</scope>
</reference>
<dbReference type="Gene3D" id="3.40.390.10">
    <property type="entry name" value="Collagenase (Catalytic Domain)"/>
    <property type="match status" value="1"/>
</dbReference>
<dbReference type="Pfam" id="PF01431">
    <property type="entry name" value="Peptidase_M13"/>
    <property type="match status" value="1"/>
</dbReference>
<name>A0A8R1XU67_ONCVO</name>
<dbReference type="InterPro" id="IPR042089">
    <property type="entry name" value="Peptidase_M13_dom_2"/>
</dbReference>
<dbReference type="OMA" id="NYIFWRT"/>
<dbReference type="SUPFAM" id="SSF55486">
    <property type="entry name" value="Metalloproteases ('zincins'), catalytic domain"/>
    <property type="match status" value="1"/>
</dbReference>
<evidence type="ECO:0000313" key="11">
    <source>
        <dbReference type="Proteomes" id="UP000024404"/>
    </source>
</evidence>
<dbReference type="InterPro" id="IPR018497">
    <property type="entry name" value="Peptidase_M13_C"/>
</dbReference>
<feature type="domain" description="Peptidase M13 N-terminal" evidence="9">
    <location>
        <begin position="27"/>
        <end position="424"/>
    </location>
</feature>
<dbReference type="GO" id="GO:0005886">
    <property type="term" value="C:plasma membrane"/>
    <property type="evidence" value="ECO:0007669"/>
    <property type="project" value="TreeGrafter"/>
</dbReference>
<keyword evidence="5" id="KW-0378">Hydrolase</keyword>
<keyword evidence="4" id="KW-0479">Metal-binding</keyword>
<dbReference type="Gene3D" id="1.10.1380.10">
    <property type="entry name" value="Neutral endopeptidase , domain2"/>
    <property type="match status" value="1"/>
</dbReference>
<accession>A0A8R1XU67</accession>
<evidence type="ECO:0000256" key="5">
    <source>
        <dbReference type="ARBA" id="ARBA00022801"/>
    </source>
</evidence>
<sequence>MSNESIESEYVAAIQNIVNSMNTTVNPCDDFFQYACGRWIDEHPIPDDKSGYGTSAITTDIVRHQMKALLESNETMSSVGMDMARIFYKACMSMDEFKAVETEKLIEMFRKIGKWPLLETNWEMHTFNITDILASIAEIFGDPVLFGLFVDAESKNTAIHSLHIDQAHLGLGSGTRDYYLNQGKFMEIMEAYKKYQLDTLKLVLSGANISYDINELISDINDIVAFEIEIAKLTEPQANRRNSSRLYNKRIIADLYTLLPQIDWIKFMIRITPISIHDIIDNNTNIIIQEMEYMRNLSNLLSKTNKRIIANYIFWRTINMWNDILGKTFDDILLQLLRVMNGLQKLMPRWQRCVLKSENLLAQATGALFVRKHFSSETRKEITDILENIREAFRDIVEEIDWMDNNTKNAALQKADAVISKIGFHDICMNDTALNEYYKKLNITSEDSYFEILLKIEAWDLEKYFLRLKEPVDKHEFVQSASTVNAFFTFKMNSLTLPAGILTMPFFNRYYPKAANYGAIGTVMGHELTHGFDDDGSRYDMNGNLNNWWSNESYINFKNKAQCFIEQYGSYKLSDMDFELNGMLTLGENIADNGGIKQSFRAYRKYIKQIGESDHSKFQLPEISNFTNDQIFFLSFAQTWCSHQTKKFQIKRILTSKHSPAKYRVNGVLSNLPEFSKAFDCPSGSLLNPQKRCSVW</sequence>
<reference evidence="11" key="1">
    <citation type="submission" date="2013-10" db="EMBL/GenBank/DDBJ databases">
        <title>Genome sequencing of Onchocerca volvulus.</title>
        <authorList>
            <person name="Cotton J."/>
            <person name="Tsai J."/>
            <person name="Stanley E."/>
            <person name="Tracey A."/>
            <person name="Holroyd N."/>
            <person name="Lustigman S."/>
            <person name="Berriman M."/>
        </authorList>
    </citation>
    <scope>NUCLEOTIDE SEQUENCE</scope>
</reference>
<evidence type="ECO:0000256" key="6">
    <source>
        <dbReference type="ARBA" id="ARBA00022833"/>
    </source>
</evidence>
<dbReference type="InterPro" id="IPR008753">
    <property type="entry name" value="Peptidase_M13_N"/>
</dbReference>
<dbReference type="EnsemblMetazoa" id="OVOC2095.1">
    <property type="protein sequence ID" value="OVOC2095.1"/>
    <property type="gene ID" value="WBGene00238904"/>
</dbReference>
<dbReference type="AlphaFoldDB" id="A0A8R1XU67"/>
<comment type="cofactor">
    <cofactor evidence="1">
        <name>Zn(2+)</name>
        <dbReference type="ChEBI" id="CHEBI:29105"/>
    </cofactor>
</comment>
<dbReference type="CDD" id="cd08662">
    <property type="entry name" value="M13"/>
    <property type="match status" value="1"/>
</dbReference>
<evidence type="ECO:0000256" key="4">
    <source>
        <dbReference type="ARBA" id="ARBA00022723"/>
    </source>
</evidence>
<protein>
    <recommendedName>
        <fullName evidence="12">Peptidase M13 C-terminal domain-containing protein</fullName>
    </recommendedName>
</protein>
<dbReference type="GO" id="GO:0016485">
    <property type="term" value="P:protein processing"/>
    <property type="evidence" value="ECO:0007669"/>
    <property type="project" value="TreeGrafter"/>
</dbReference>
<evidence type="ECO:0000256" key="7">
    <source>
        <dbReference type="ARBA" id="ARBA00023049"/>
    </source>
</evidence>
<evidence type="ECO:0008006" key="12">
    <source>
        <dbReference type="Google" id="ProtNLM"/>
    </source>
</evidence>
<evidence type="ECO:0000256" key="3">
    <source>
        <dbReference type="ARBA" id="ARBA00022670"/>
    </source>
</evidence>
<dbReference type="PRINTS" id="PR00786">
    <property type="entry name" value="NEPRILYSIN"/>
</dbReference>
<evidence type="ECO:0000259" key="9">
    <source>
        <dbReference type="Pfam" id="PF05649"/>
    </source>
</evidence>
<dbReference type="EMBL" id="CMVM020000070">
    <property type="status" value="NOT_ANNOTATED_CDS"/>
    <property type="molecule type" value="Genomic_DNA"/>
</dbReference>
<keyword evidence="11" id="KW-1185">Reference proteome</keyword>
<dbReference type="PROSITE" id="PS51885">
    <property type="entry name" value="NEPRILYSIN"/>
    <property type="match status" value="1"/>
</dbReference>
<evidence type="ECO:0000256" key="2">
    <source>
        <dbReference type="ARBA" id="ARBA00007357"/>
    </source>
</evidence>
<dbReference type="GO" id="GO:0004222">
    <property type="term" value="F:metalloendopeptidase activity"/>
    <property type="evidence" value="ECO:0007669"/>
    <property type="project" value="InterPro"/>
</dbReference>
<keyword evidence="6" id="KW-0862">Zinc</keyword>
<comment type="similarity">
    <text evidence="2">Belongs to the peptidase M13 family.</text>
</comment>
<dbReference type="PANTHER" id="PTHR11733:SF237">
    <property type="entry name" value="NEPRILYSIN-LIKE 4"/>
    <property type="match status" value="1"/>
</dbReference>
<proteinExistence type="inferred from homology"/>
<organism evidence="10 11">
    <name type="scientific">Onchocerca volvulus</name>
    <dbReference type="NCBI Taxonomy" id="6282"/>
    <lineage>
        <taxon>Eukaryota</taxon>
        <taxon>Metazoa</taxon>
        <taxon>Ecdysozoa</taxon>
        <taxon>Nematoda</taxon>
        <taxon>Chromadorea</taxon>
        <taxon>Rhabditida</taxon>
        <taxon>Spirurina</taxon>
        <taxon>Spiruromorpha</taxon>
        <taxon>Filarioidea</taxon>
        <taxon>Onchocercidae</taxon>
        <taxon>Onchocerca</taxon>
    </lineage>
</organism>
<dbReference type="Proteomes" id="UP000024404">
    <property type="component" value="Unassembled WGS sequence"/>
</dbReference>
<evidence type="ECO:0000259" key="8">
    <source>
        <dbReference type="Pfam" id="PF01431"/>
    </source>
</evidence>
<feature type="domain" description="Peptidase M13 C-terminal" evidence="8">
    <location>
        <begin position="485"/>
        <end position="695"/>
    </location>
</feature>
<dbReference type="Pfam" id="PF05649">
    <property type="entry name" value="Peptidase_M13_N"/>
    <property type="match status" value="1"/>
</dbReference>
<evidence type="ECO:0000313" key="10">
    <source>
        <dbReference type="EnsemblMetazoa" id="OVOC2095.1"/>
    </source>
</evidence>
<evidence type="ECO:0000256" key="1">
    <source>
        <dbReference type="ARBA" id="ARBA00001947"/>
    </source>
</evidence>
<dbReference type="InterPro" id="IPR000718">
    <property type="entry name" value="Peptidase_M13"/>
</dbReference>
<keyword evidence="3" id="KW-0645">Protease</keyword>
<dbReference type="PANTHER" id="PTHR11733">
    <property type="entry name" value="ZINC METALLOPROTEASE FAMILY M13 NEPRILYSIN-RELATED"/>
    <property type="match status" value="1"/>
</dbReference>